<dbReference type="GO" id="GO:0004175">
    <property type="term" value="F:endopeptidase activity"/>
    <property type="evidence" value="ECO:0007669"/>
    <property type="project" value="UniProtKB-ARBA"/>
</dbReference>
<evidence type="ECO:0000313" key="3">
    <source>
        <dbReference type="EMBL" id="CAA0116835.1"/>
    </source>
</evidence>
<feature type="transmembrane region" description="Helical" evidence="1">
    <location>
        <begin position="84"/>
        <end position="103"/>
    </location>
</feature>
<keyword evidence="1" id="KW-1133">Transmembrane helix</keyword>
<organism evidence="3 4">
    <name type="scientific">BD1-7 clade bacterium</name>
    <dbReference type="NCBI Taxonomy" id="2029982"/>
    <lineage>
        <taxon>Bacteria</taxon>
        <taxon>Pseudomonadati</taxon>
        <taxon>Pseudomonadota</taxon>
        <taxon>Gammaproteobacteria</taxon>
        <taxon>Cellvibrionales</taxon>
        <taxon>Spongiibacteraceae</taxon>
        <taxon>BD1-7 clade</taxon>
    </lineage>
</organism>
<reference evidence="3 4" key="1">
    <citation type="submission" date="2019-11" db="EMBL/GenBank/DDBJ databases">
        <authorList>
            <person name="Holert J."/>
        </authorList>
    </citation>
    <scope>NUCLEOTIDE SEQUENCE [LARGE SCALE GENOMIC DNA]</scope>
    <source>
        <strain evidence="3">SB11_3</strain>
    </source>
</reference>
<keyword evidence="4" id="KW-1185">Reference proteome</keyword>
<gene>
    <name evidence="3" type="ORF">OPDIPICF_01951</name>
</gene>
<dbReference type="AlphaFoldDB" id="A0A5S9QFZ1"/>
<sequence>MKNSQFSWRLYRNPFRDWQVLLVLMSALLIGAVMWWLMPQEVAARTIFSPWLLLNMLLLFPLVEELLFRGVIQPQLLQRPLLALRYWGISRANLITSLLFVGLHFVNHSPLWAVAVILPSLTMGYMRERYQNLILPIFLHMYFNAIYLLAVKFAGGVPDL</sequence>
<dbReference type="GO" id="GO:0080120">
    <property type="term" value="P:CAAX-box protein maturation"/>
    <property type="evidence" value="ECO:0007669"/>
    <property type="project" value="UniProtKB-ARBA"/>
</dbReference>
<proteinExistence type="predicted"/>
<dbReference type="EMBL" id="CACSIO010000023">
    <property type="protein sequence ID" value="CAA0116835.1"/>
    <property type="molecule type" value="Genomic_DNA"/>
</dbReference>
<name>A0A5S9QFZ1_9GAMM</name>
<dbReference type="Proteomes" id="UP000441399">
    <property type="component" value="Unassembled WGS sequence"/>
</dbReference>
<feature type="transmembrane region" description="Helical" evidence="1">
    <location>
        <begin position="133"/>
        <end position="154"/>
    </location>
</feature>
<dbReference type="NCBIfam" id="NF033192">
    <property type="entry name" value="JDVT-CAAX"/>
    <property type="match status" value="1"/>
</dbReference>
<dbReference type="Pfam" id="PF02517">
    <property type="entry name" value="Rce1-like"/>
    <property type="match status" value="1"/>
</dbReference>
<keyword evidence="1" id="KW-0472">Membrane</keyword>
<dbReference type="OrthoDB" id="9799666at2"/>
<evidence type="ECO:0000313" key="4">
    <source>
        <dbReference type="Proteomes" id="UP000441399"/>
    </source>
</evidence>
<feature type="transmembrane region" description="Helical" evidence="1">
    <location>
        <begin position="109"/>
        <end position="126"/>
    </location>
</feature>
<protein>
    <recommendedName>
        <fullName evidence="2">CAAX prenyl protease 2/Lysostaphin resistance protein A-like domain-containing protein</fullName>
    </recommendedName>
</protein>
<evidence type="ECO:0000256" key="1">
    <source>
        <dbReference type="SAM" id="Phobius"/>
    </source>
</evidence>
<feature type="transmembrane region" description="Helical" evidence="1">
    <location>
        <begin position="20"/>
        <end position="38"/>
    </location>
</feature>
<keyword evidence="1" id="KW-0812">Transmembrane</keyword>
<feature type="transmembrane region" description="Helical" evidence="1">
    <location>
        <begin position="50"/>
        <end position="72"/>
    </location>
</feature>
<evidence type="ECO:0000259" key="2">
    <source>
        <dbReference type="Pfam" id="PF02517"/>
    </source>
</evidence>
<dbReference type="InterPro" id="IPR003675">
    <property type="entry name" value="Rce1/LyrA-like_dom"/>
</dbReference>
<accession>A0A5S9QFZ1</accession>
<feature type="domain" description="CAAX prenyl protease 2/Lysostaphin resistance protein A-like" evidence="2">
    <location>
        <begin position="49"/>
        <end position="146"/>
    </location>
</feature>